<proteinExistence type="predicted"/>
<dbReference type="Gramene" id="OE9A004357T1">
    <property type="protein sequence ID" value="OE9A004357C1"/>
    <property type="gene ID" value="OE9A004357"/>
</dbReference>
<sequence>MASNYGTIKFDDIYNILPDDLKHQVKQIYWSRYVENEARFRAALKMTKIIYPFWCPDYNCFAFFRDDILSDMHIRVKEVIDEVVYTINQISIPNSVIVSMKYIINDIENEYNYYEELECRCMDFVGIDEIVLMYDYFRYPPPNPDLNHFPYLIGHYDQMSDTLIPIHQPIAFD</sequence>
<evidence type="ECO:0000313" key="1">
    <source>
        <dbReference type="EMBL" id="CAA3003644.1"/>
    </source>
</evidence>
<reference evidence="1 2" key="1">
    <citation type="submission" date="2019-12" db="EMBL/GenBank/DDBJ databases">
        <authorList>
            <person name="Alioto T."/>
            <person name="Alioto T."/>
            <person name="Gomez Garrido J."/>
        </authorList>
    </citation>
    <scope>NUCLEOTIDE SEQUENCE [LARGE SCALE GENOMIC DNA]</scope>
</reference>
<name>A0A8S0TEJ9_OLEEU</name>
<dbReference type="EMBL" id="CACTIH010005999">
    <property type="protein sequence ID" value="CAA3003644.1"/>
    <property type="molecule type" value="Genomic_DNA"/>
</dbReference>
<feature type="non-terminal residue" evidence="1">
    <location>
        <position position="173"/>
    </location>
</feature>
<evidence type="ECO:0000313" key="2">
    <source>
        <dbReference type="Proteomes" id="UP000594638"/>
    </source>
</evidence>
<protein>
    <submittedName>
        <fullName evidence="1">Uncharacterized protein</fullName>
    </submittedName>
</protein>
<dbReference type="Proteomes" id="UP000594638">
    <property type="component" value="Unassembled WGS sequence"/>
</dbReference>
<dbReference type="AlphaFoldDB" id="A0A8S0TEJ9"/>
<comment type="caution">
    <text evidence="1">The sequence shown here is derived from an EMBL/GenBank/DDBJ whole genome shotgun (WGS) entry which is preliminary data.</text>
</comment>
<organism evidence="1 2">
    <name type="scientific">Olea europaea subsp. europaea</name>
    <dbReference type="NCBI Taxonomy" id="158383"/>
    <lineage>
        <taxon>Eukaryota</taxon>
        <taxon>Viridiplantae</taxon>
        <taxon>Streptophyta</taxon>
        <taxon>Embryophyta</taxon>
        <taxon>Tracheophyta</taxon>
        <taxon>Spermatophyta</taxon>
        <taxon>Magnoliopsida</taxon>
        <taxon>eudicotyledons</taxon>
        <taxon>Gunneridae</taxon>
        <taxon>Pentapetalae</taxon>
        <taxon>asterids</taxon>
        <taxon>lamiids</taxon>
        <taxon>Lamiales</taxon>
        <taxon>Oleaceae</taxon>
        <taxon>Oleeae</taxon>
        <taxon>Olea</taxon>
    </lineage>
</organism>
<accession>A0A8S0TEJ9</accession>
<gene>
    <name evidence="1" type="ORF">OLEA9_A004357</name>
</gene>
<keyword evidence="2" id="KW-1185">Reference proteome</keyword>